<feature type="domain" description="Response regulatory" evidence="7">
    <location>
        <begin position="5"/>
        <end position="121"/>
    </location>
</feature>
<dbReference type="Proteomes" id="UP000317209">
    <property type="component" value="Unassembled WGS sequence"/>
</dbReference>
<dbReference type="GO" id="GO:0003677">
    <property type="term" value="F:DNA binding"/>
    <property type="evidence" value="ECO:0007669"/>
    <property type="project" value="UniProtKB-KW"/>
</dbReference>
<dbReference type="PANTHER" id="PTHR43214">
    <property type="entry name" value="TWO-COMPONENT RESPONSE REGULATOR"/>
    <property type="match status" value="1"/>
</dbReference>
<dbReference type="CDD" id="cd17535">
    <property type="entry name" value="REC_NarL-like"/>
    <property type="match status" value="1"/>
</dbReference>
<keyword evidence="4" id="KW-0804">Transcription</keyword>
<dbReference type="PROSITE" id="PS00622">
    <property type="entry name" value="HTH_LUXR_1"/>
    <property type="match status" value="1"/>
</dbReference>
<sequence length="221" mass="23849">MSAIRVLIADDEAVIRSSLRLLVEHEPGMSVIGEAADGEEAIDLAREHRPDVVLMDVQMPRMSGLEATRSLCSEAAGPRVIVLTMFDLDEYVFEALRAGASGFLLKNSPPSEVLRAIRVAHAGEALLAPEVTRRLIDRFAGPSRDHTADSGVSRLTERERETLQLVGRGLSNAEIAAALFVTQTTVRTYVSRILSKLGARDRAQLVVVAYESGLVGTLSSG</sequence>
<evidence type="ECO:0000256" key="4">
    <source>
        <dbReference type="ARBA" id="ARBA00023163"/>
    </source>
</evidence>
<gene>
    <name evidence="8" type="ORF">FB560_1194</name>
</gene>
<protein>
    <submittedName>
        <fullName evidence="8">LuxR family two component transcriptional regulator</fullName>
    </submittedName>
</protein>
<dbReference type="EMBL" id="VFOX01000001">
    <property type="protein sequence ID" value="TQL85572.1"/>
    <property type="molecule type" value="Genomic_DNA"/>
</dbReference>
<evidence type="ECO:0000256" key="5">
    <source>
        <dbReference type="PROSITE-ProRule" id="PRU00169"/>
    </source>
</evidence>
<dbReference type="Pfam" id="PF00196">
    <property type="entry name" value="GerE"/>
    <property type="match status" value="1"/>
</dbReference>
<dbReference type="PANTHER" id="PTHR43214:SF24">
    <property type="entry name" value="TRANSCRIPTIONAL REGULATORY PROTEIN NARL-RELATED"/>
    <property type="match status" value="1"/>
</dbReference>
<evidence type="ECO:0000259" key="7">
    <source>
        <dbReference type="PROSITE" id="PS50110"/>
    </source>
</evidence>
<dbReference type="SMART" id="SM00448">
    <property type="entry name" value="REC"/>
    <property type="match status" value="1"/>
</dbReference>
<dbReference type="RefSeq" id="WP_141871509.1">
    <property type="nucleotide sequence ID" value="NZ_VFOX01000001.1"/>
</dbReference>
<proteinExistence type="predicted"/>
<dbReference type="Gene3D" id="3.40.50.2300">
    <property type="match status" value="1"/>
</dbReference>
<keyword evidence="2" id="KW-0805">Transcription regulation</keyword>
<feature type="modified residue" description="4-aspartylphosphate" evidence="5">
    <location>
        <position position="56"/>
    </location>
</feature>
<dbReference type="Pfam" id="PF00072">
    <property type="entry name" value="Response_reg"/>
    <property type="match status" value="1"/>
</dbReference>
<dbReference type="InterPro" id="IPR000792">
    <property type="entry name" value="Tscrpt_reg_LuxR_C"/>
</dbReference>
<organism evidence="8 9">
    <name type="scientific">Microbacterium saperdae</name>
    <dbReference type="NCBI Taxonomy" id="69368"/>
    <lineage>
        <taxon>Bacteria</taxon>
        <taxon>Bacillati</taxon>
        <taxon>Actinomycetota</taxon>
        <taxon>Actinomycetes</taxon>
        <taxon>Micrococcales</taxon>
        <taxon>Microbacteriaceae</taxon>
        <taxon>Microbacterium</taxon>
    </lineage>
</organism>
<name>A0A543BL70_9MICO</name>
<dbReference type="InterPro" id="IPR016032">
    <property type="entry name" value="Sig_transdc_resp-reg_C-effctor"/>
</dbReference>
<feature type="domain" description="HTH luxR-type" evidence="6">
    <location>
        <begin position="148"/>
        <end position="213"/>
    </location>
</feature>
<comment type="caution">
    <text evidence="8">The sequence shown here is derived from an EMBL/GenBank/DDBJ whole genome shotgun (WGS) entry which is preliminary data.</text>
</comment>
<dbReference type="PRINTS" id="PR00038">
    <property type="entry name" value="HTHLUXR"/>
</dbReference>
<dbReference type="CDD" id="cd06170">
    <property type="entry name" value="LuxR_C_like"/>
    <property type="match status" value="1"/>
</dbReference>
<keyword evidence="9" id="KW-1185">Reference proteome</keyword>
<dbReference type="GO" id="GO:0000160">
    <property type="term" value="P:phosphorelay signal transduction system"/>
    <property type="evidence" value="ECO:0007669"/>
    <property type="project" value="InterPro"/>
</dbReference>
<evidence type="ECO:0000256" key="2">
    <source>
        <dbReference type="ARBA" id="ARBA00023015"/>
    </source>
</evidence>
<dbReference type="AlphaFoldDB" id="A0A543BL70"/>
<accession>A0A543BL70</accession>
<dbReference type="PROSITE" id="PS50043">
    <property type="entry name" value="HTH_LUXR_2"/>
    <property type="match status" value="1"/>
</dbReference>
<dbReference type="OrthoDB" id="9808843at2"/>
<evidence type="ECO:0000313" key="8">
    <source>
        <dbReference type="EMBL" id="TQL85572.1"/>
    </source>
</evidence>
<evidence type="ECO:0000256" key="1">
    <source>
        <dbReference type="ARBA" id="ARBA00022553"/>
    </source>
</evidence>
<dbReference type="InterPro" id="IPR058245">
    <property type="entry name" value="NreC/VraR/RcsB-like_REC"/>
</dbReference>
<dbReference type="PROSITE" id="PS50110">
    <property type="entry name" value="RESPONSE_REGULATORY"/>
    <property type="match status" value="1"/>
</dbReference>
<evidence type="ECO:0000256" key="3">
    <source>
        <dbReference type="ARBA" id="ARBA00023125"/>
    </source>
</evidence>
<keyword evidence="3" id="KW-0238">DNA-binding</keyword>
<dbReference type="GO" id="GO:0006355">
    <property type="term" value="P:regulation of DNA-templated transcription"/>
    <property type="evidence" value="ECO:0007669"/>
    <property type="project" value="InterPro"/>
</dbReference>
<evidence type="ECO:0000313" key="9">
    <source>
        <dbReference type="Proteomes" id="UP000317209"/>
    </source>
</evidence>
<dbReference type="SMART" id="SM00421">
    <property type="entry name" value="HTH_LUXR"/>
    <property type="match status" value="1"/>
</dbReference>
<dbReference type="SUPFAM" id="SSF52172">
    <property type="entry name" value="CheY-like"/>
    <property type="match status" value="1"/>
</dbReference>
<reference evidence="8 9" key="1">
    <citation type="submission" date="2019-06" db="EMBL/GenBank/DDBJ databases">
        <title>Sequencing the genomes of 1000 actinobacteria strains.</title>
        <authorList>
            <person name="Klenk H.-P."/>
        </authorList>
    </citation>
    <scope>NUCLEOTIDE SEQUENCE [LARGE SCALE GENOMIC DNA]</scope>
    <source>
        <strain evidence="8 9">DSM 20169</strain>
    </source>
</reference>
<keyword evidence="1 5" id="KW-0597">Phosphoprotein</keyword>
<dbReference type="SUPFAM" id="SSF46894">
    <property type="entry name" value="C-terminal effector domain of the bipartite response regulators"/>
    <property type="match status" value="1"/>
</dbReference>
<dbReference type="InterPro" id="IPR039420">
    <property type="entry name" value="WalR-like"/>
</dbReference>
<dbReference type="InterPro" id="IPR011006">
    <property type="entry name" value="CheY-like_superfamily"/>
</dbReference>
<evidence type="ECO:0000259" key="6">
    <source>
        <dbReference type="PROSITE" id="PS50043"/>
    </source>
</evidence>
<dbReference type="InterPro" id="IPR001789">
    <property type="entry name" value="Sig_transdc_resp-reg_receiver"/>
</dbReference>